<feature type="domain" description="D-isomer specific 2-hydroxyacid dehydrogenase NAD-binding" evidence="3">
    <location>
        <begin position="104"/>
        <end position="279"/>
    </location>
</feature>
<sequence>MNLVLSLKNFNEAEWIDRLQALLPNRKIEGWNGGVSEPEKAEYLLAWKPDPAVFAALPNLKVIFSLGAGVDHLTSLPELPKLPLVRIVDPDLTNRMTEWVVFQTLLHHRQHLTYAAQQEAGVWHGHRQWAAIDVRVGILGLGELGLDSAKALKSLGFNVAGWSRTSKTVEGIESFAGEDQLKAFLNRTDILVNLLPSTPATHKLINADRLAMLSQSGALGGPVYINAGRGATQDEVAIDAALTSGALKGASLDVFAIEPLPEESPLWKQKNCIITPHVAAESDPQALSEYVVKQIKGFESGEALENLVDLEVGY</sequence>
<keyword evidence="4" id="KW-0670">Pyruvate</keyword>
<dbReference type="AlphaFoldDB" id="A0A1I7CPJ6"/>
<dbReference type="Pfam" id="PF02826">
    <property type="entry name" value="2-Hacid_dh_C"/>
    <property type="match status" value="1"/>
</dbReference>
<dbReference type="CDD" id="cd12164">
    <property type="entry name" value="GDH_like_2"/>
    <property type="match status" value="1"/>
</dbReference>
<keyword evidence="2" id="KW-0520">NAD</keyword>
<dbReference type="GO" id="GO:0051287">
    <property type="term" value="F:NAD binding"/>
    <property type="evidence" value="ECO:0007669"/>
    <property type="project" value="InterPro"/>
</dbReference>
<evidence type="ECO:0000256" key="2">
    <source>
        <dbReference type="ARBA" id="ARBA00023027"/>
    </source>
</evidence>
<dbReference type="SUPFAM" id="SSF52283">
    <property type="entry name" value="Formate/glycerate dehydrogenase catalytic domain-like"/>
    <property type="match status" value="1"/>
</dbReference>
<dbReference type="GO" id="GO:0016491">
    <property type="term" value="F:oxidoreductase activity"/>
    <property type="evidence" value="ECO:0007669"/>
    <property type="project" value="UniProtKB-KW"/>
</dbReference>
<reference evidence="5" key="1">
    <citation type="submission" date="2016-10" db="EMBL/GenBank/DDBJ databases">
        <authorList>
            <person name="Varghese N."/>
            <person name="Submissions S."/>
        </authorList>
    </citation>
    <scope>NUCLEOTIDE SEQUENCE [LARGE SCALE GENOMIC DNA]</scope>
    <source>
        <strain evidence="5">DSM 17465</strain>
    </source>
</reference>
<dbReference type="Proteomes" id="UP000183371">
    <property type="component" value="Unassembled WGS sequence"/>
</dbReference>
<keyword evidence="5" id="KW-1185">Reference proteome</keyword>
<keyword evidence="1" id="KW-0560">Oxidoreductase</keyword>
<evidence type="ECO:0000313" key="5">
    <source>
        <dbReference type="Proteomes" id="UP000183371"/>
    </source>
</evidence>
<dbReference type="InterPro" id="IPR036291">
    <property type="entry name" value="NAD(P)-bd_dom_sf"/>
</dbReference>
<organism evidence="4 5">
    <name type="scientific">Pseudovibrio denitrificans</name>
    <dbReference type="NCBI Taxonomy" id="258256"/>
    <lineage>
        <taxon>Bacteria</taxon>
        <taxon>Pseudomonadati</taxon>
        <taxon>Pseudomonadota</taxon>
        <taxon>Alphaproteobacteria</taxon>
        <taxon>Hyphomicrobiales</taxon>
        <taxon>Stappiaceae</taxon>
        <taxon>Pseudovibrio</taxon>
    </lineage>
</organism>
<protein>
    <submittedName>
        <fullName evidence="4">Glyoxylate/hydroxypyruvate reductase A</fullName>
    </submittedName>
</protein>
<dbReference type="InterPro" id="IPR006140">
    <property type="entry name" value="D-isomer_DH_NAD-bd"/>
</dbReference>
<name>A0A1I7CPJ6_9HYPH</name>
<dbReference type="Gene3D" id="3.40.50.720">
    <property type="entry name" value="NAD(P)-binding Rossmann-like Domain"/>
    <property type="match status" value="2"/>
</dbReference>
<dbReference type="EMBL" id="FPBD01000006">
    <property type="protein sequence ID" value="SFU01350.1"/>
    <property type="molecule type" value="Genomic_DNA"/>
</dbReference>
<dbReference type="PANTHER" id="PTHR43333">
    <property type="entry name" value="2-HACID_DH_C DOMAIN-CONTAINING PROTEIN"/>
    <property type="match status" value="1"/>
</dbReference>
<gene>
    <name evidence="4" type="ORF">SAMN05444141_106238</name>
</gene>
<evidence type="ECO:0000259" key="3">
    <source>
        <dbReference type="Pfam" id="PF02826"/>
    </source>
</evidence>
<dbReference type="SUPFAM" id="SSF51735">
    <property type="entry name" value="NAD(P)-binding Rossmann-fold domains"/>
    <property type="match status" value="1"/>
</dbReference>
<dbReference type="RefSeq" id="WP_208609122.1">
    <property type="nucleotide sequence ID" value="NZ_FPBD01000006.1"/>
</dbReference>
<proteinExistence type="predicted"/>
<accession>A0A1I7CPJ6</accession>
<evidence type="ECO:0000256" key="1">
    <source>
        <dbReference type="ARBA" id="ARBA00023002"/>
    </source>
</evidence>
<dbReference type="PANTHER" id="PTHR43333:SF1">
    <property type="entry name" value="D-ISOMER SPECIFIC 2-HYDROXYACID DEHYDROGENASE NAD-BINDING DOMAIN-CONTAINING PROTEIN"/>
    <property type="match status" value="1"/>
</dbReference>
<evidence type="ECO:0000313" key="4">
    <source>
        <dbReference type="EMBL" id="SFU01350.1"/>
    </source>
</evidence>